<dbReference type="InParanoid" id="G0MDM5"/>
<feature type="transmembrane region" description="Helical" evidence="1">
    <location>
        <begin position="51"/>
        <end position="76"/>
    </location>
</feature>
<organism evidence="3">
    <name type="scientific">Caenorhabditis brenneri</name>
    <name type="common">Nematode worm</name>
    <dbReference type="NCBI Taxonomy" id="135651"/>
    <lineage>
        <taxon>Eukaryota</taxon>
        <taxon>Metazoa</taxon>
        <taxon>Ecdysozoa</taxon>
        <taxon>Nematoda</taxon>
        <taxon>Chromadorea</taxon>
        <taxon>Rhabditida</taxon>
        <taxon>Rhabditina</taxon>
        <taxon>Rhabditomorpha</taxon>
        <taxon>Rhabditoidea</taxon>
        <taxon>Rhabditidae</taxon>
        <taxon>Peloderinae</taxon>
        <taxon>Caenorhabditis</taxon>
    </lineage>
</organism>
<proteinExistence type="predicted"/>
<keyword evidence="3" id="KW-1185">Reference proteome</keyword>
<keyword evidence="1" id="KW-1133">Transmembrane helix</keyword>
<reference evidence="3" key="1">
    <citation type="submission" date="2011-07" db="EMBL/GenBank/DDBJ databases">
        <authorList>
            <consortium name="Caenorhabditis brenneri Sequencing and Analysis Consortium"/>
            <person name="Wilson R.K."/>
        </authorList>
    </citation>
    <scope>NUCLEOTIDE SEQUENCE [LARGE SCALE GENOMIC DNA]</scope>
    <source>
        <strain evidence="3">PB2801</strain>
    </source>
</reference>
<evidence type="ECO:0000256" key="1">
    <source>
        <dbReference type="SAM" id="Phobius"/>
    </source>
</evidence>
<dbReference type="EMBL" id="GL379790">
    <property type="protein sequence ID" value="EGT49543.1"/>
    <property type="molecule type" value="Genomic_DNA"/>
</dbReference>
<keyword evidence="1" id="KW-0812">Transmembrane</keyword>
<dbReference type="AlphaFoldDB" id="G0MDM5"/>
<evidence type="ECO:0000313" key="3">
    <source>
        <dbReference type="Proteomes" id="UP000008068"/>
    </source>
</evidence>
<accession>G0MDM5</accession>
<dbReference type="Proteomes" id="UP000008068">
    <property type="component" value="Unassembled WGS sequence"/>
</dbReference>
<evidence type="ECO:0000313" key="2">
    <source>
        <dbReference type="EMBL" id="EGT49543.1"/>
    </source>
</evidence>
<gene>
    <name evidence="2" type="ORF">CAEBREN_28530</name>
</gene>
<keyword evidence="1" id="KW-0472">Membrane</keyword>
<protein>
    <submittedName>
        <fullName evidence="2">Uncharacterized protein</fullName>
    </submittedName>
</protein>
<dbReference type="HOGENOM" id="CLU_2560327_0_0_1"/>
<name>G0MDM5_CAEBE</name>
<sequence>MRVLHHFQPRIPFPDGRGAHAQRCGSECDSEPEFQFCCVKMGFCHWYQSWWFIYTSIGVGSFLLFVAIIITCYCCCNRSRRY</sequence>